<name>A0ABQ1IS95_9GAMM</name>
<gene>
    <name evidence="3" type="ORF">GCM10011502_25500</name>
</gene>
<feature type="domain" description="Putative zinc-finger" evidence="2">
    <location>
        <begin position="4"/>
        <end position="38"/>
    </location>
</feature>
<evidence type="ECO:0000256" key="1">
    <source>
        <dbReference type="SAM" id="MobiDB-lite"/>
    </source>
</evidence>
<dbReference type="Pfam" id="PF13490">
    <property type="entry name" value="zf-HC2"/>
    <property type="match status" value="1"/>
</dbReference>
<dbReference type="RefSeq" id="WP_188630519.1">
    <property type="nucleotide sequence ID" value="NZ_BMKE01000024.1"/>
</dbReference>
<accession>A0ABQ1IS95</accession>
<evidence type="ECO:0000313" key="3">
    <source>
        <dbReference type="EMBL" id="GGB51283.1"/>
    </source>
</evidence>
<dbReference type="EMBL" id="BMKE01000024">
    <property type="protein sequence ID" value="GGB51283.1"/>
    <property type="molecule type" value="Genomic_DNA"/>
</dbReference>
<protein>
    <recommendedName>
        <fullName evidence="2">Putative zinc-finger domain-containing protein</fullName>
    </recommendedName>
</protein>
<evidence type="ECO:0000259" key="2">
    <source>
        <dbReference type="Pfam" id="PF13490"/>
    </source>
</evidence>
<keyword evidence="4" id="KW-1185">Reference proteome</keyword>
<proteinExistence type="predicted"/>
<dbReference type="InterPro" id="IPR027383">
    <property type="entry name" value="Znf_put"/>
</dbReference>
<feature type="region of interest" description="Disordered" evidence="1">
    <location>
        <begin position="52"/>
        <end position="74"/>
    </location>
</feature>
<evidence type="ECO:0000313" key="4">
    <source>
        <dbReference type="Proteomes" id="UP000646152"/>
    </source>
</evidence>
<organism evidence="3 4">
    <name type="scientific">Oceanisphaera marina</name>
    <dbReference type="NCBI Taxonomy" id="2017550"/>
    <lineage>
        <taxon>Bacteria</taxon>
        <taxon>Pseudomonadati</taxon>
        <taxon>Pseudomonadota</taxon>
        <taxon>Gammaproteobacteria</taxon>
        <taxon>Aeromonadales</taxon>
        <taxon>Aeromonadaceae</taxon>
        <taxon>Oceanisphaera</taxon>
    </lineage>
</organism>
<reference evidence="4" key="1">
    <citation type="journal article" date="2019" name="Int. J. Syst. Evol. Microbiol.">
        <title>The Global Catalogue of Microorganisms (GCM) 10K type strain sequencing project: providing services to taxonomists for standard genome sequencing and annotation.</title>
        <authorList>
            <consortium name="The Broad Institute Genomics Platform"/>
            <consortium name="The Broad Institute Genome Sequencing Center for Infectious Disease"/>
            <person name="Wu L."/>
            <person name="Ma J."/>
        </authorList>
    </citation>
    <scope>NUCLEOTIDE SEQUENCE [LARGE SCALE GENOMIC DNA]</scope>
    <source>
        <strain evidence="4">CGMCC 1.15923</strain>
    </source>
</reference>
<sequence length="74" mass="8363">MLSCHKATRLMSEGQDRPLSKFERMSLAMHTVMCNGCRQFERQLPVIRSLANTFAHKPDNTGNNKPDTEPKDSG</sequence>
<dbReference type="Proteomes" id="UP000646152">
    <property type="component" value="Unassembled WGS sequence"/>
</dbReference>
<comment type="caution">
    <text evidence="3">The sequence shown here is derived from an EMBL/GenBank/DDBJ whole genome shotgun (WGS) entry which is preliminary data.</text>
</comment>